<dbReference type="Proteomes" id="UP001353858">
    <property type="component" value="Unassembled WGS sequence"/>
</dbReference>
<reference evidence="2" key="1">
    <citation type="submission" date="2023-01" db="EMBL/GenBank/DDBJ databases">
        <title>Key to firefly adult light organ development and bioluminescence: homeobox transcription factors regulate luciferase expression and transportation to peroxisome.</title>
        <authorList>
            <person name="Fu X."/>
        </authorList>
    </citation>
    <scope>NUCLEOTIDE SEQUENCE [LARGE SCALE GENOMIC DNA]</scope>
</reference>
<comment type="caution">
    <text evidence="1">The sequence shown here is derived from an EMBL/GenBank/DDBJ whole genome shotgun (WGS) entry which is preliminary data.</text>
</comment>
<protein>
    <submittedName>
        <fullName evidence="1">Uncharacterized protein</fullName>
    </submittedName>
</protein>
<sequence length="390" mass="44228">MKVMDFMEESDECQFSIAELEEVMKNAARELNCELYSRKQLQNKLVAHFGQKICITELSGKNAIVNFKETFDSVLYEKWYKERNLGNDRKEQMRIVKKAAEIIRQDIRSAVHDCSIYPAADNGEIFCHIPDTLKALMETIITSRHSAGINVNKKRAALSQAIVSACRPRSFVPPILLGIGVYVHRHFGSRQLVDFLHNWGFSVSYKETYRYKNSVIKETTEFDKQDGHIQYCFDNADFNIKTLTGHDTFHSLGGIRLTAPAPALGNIPIVWYKAPPTSGLKNILAKNIQINLSEINALLEPIKALDLIWLCSTWSGFDKPPSWNGTMKKAVNGNIVCNTSKVTITPFINIGQQTGISTFTVCNKCYHTFTPLVHIIMPNLHTFMHNIVRI</sequence>
<dbReference type="PANTHER" id="PTHR47018">
    <property type="entry name" value="CXC DOMAIN-CONTAINING PROTEIN-RELATED"/>
    <property type="match status" value="1"/>
</dbReference>
<evidence type="ECO:0000313" key="2">
    <source>
        <dbReference type="Proteomes" id="UP001353858"/>
    </source>
</evidence>
<name>A0AAN7SQB2_9COLE</name>
<proteinExistence type="predicted"/>
<organism evidence="1 2">
    <name type="scientific">Aquatica leii</name>
    <dbReference type="NCBI Taxonomy" id="1421715"/>
    <lineage>
        <taxon>Eukaryota</taxon>
        <taxon>Metazoa</taxon>
        <taxon>Ecdysozoa</taxon>
        <taxon>Arthropoda</taxon>
        <taxon>Hexapoda</taxon>
        <taxon>Insecta</taxon>
        <taxon>Pterygota</taxon>
        <taxon>Neoptera</taxon>
        <taxon>Endopterygota</taxon>
        <taxon>Coleoptera</taxon>
        <taxon>Polyphaga</taxon>
        <taxon>Elateriformia</taxon>
        <taxon>Elateroidea</taxon>
        <taxon>Lampyridae</taxon>
        <taxon>Luciolinae</taxon>
        <taxon>Aquatica</taxon>
    </lineage>
</organism>
<keyword evidence="2" id="KW-1185">Reference proteome</keyword>
<dbReference type="AlphaFoldDB" id="A0AAN7SQB2"/>
<accession>A0AAN7SQB2</accession>
<evidence type="ECO:0000313" key="1">
    <source>
        <dbReference type="EMBL" id="KAK4883393.1"/>
    </source>
</evidence>
<dbReference type="EMBL" id="JARPUR010000002">
    <property type="protein sequence ID" value="KAK4883393.1"/>
    <property type="molecule type" value="Genomic_DNA"/>
</dbReference>
<dbReference type="PANTHER" id="PTHR47018:SF4">
    <property type="match status" value="1"/>
</dbReference>
<gene>
    <name evidence="1" type="ORF">RN001_006712</name>
</gene>